<organism evidence="3 4">
    <name type="scientific">Colletotrichum sublineola</name>
    <name type="common">Sorghum anthracnose fungus</name>
    <dbReference type="NCBI Taxonomy" id="1173701"/>
    <lineage>
        <taxon>Eukaryota</taxon>
        <taxon>Fungi</taxon>
        <taxon>Dikarya</taxon>
        <taxon>Ascomycota</taxon>
        <taxon>Pezizomycotina</taxon>
        <taxon>Sordariomycetes</taxon>
        <taxon>Hypocreomycetidae</taxon>
        <taxon>Glomerellales</taxon>
        <taxon>Glomerellaceae</taxon>
        <taxon>Colletotrichum</taxon>
        <taxon>Colletotrichum graminicola species complex</taxon>
    </lineage>
</organism>
<dbReference type="PANTHER" id="PTHR40627:SF5">
    <property type="entry name" value="INDOLE PRENYLTRANSFERASE TDIB"/>
    <property type="match status" value="1"/>
</dbReference>
<name>A0A066XJR3_COLSU</name>
<dbReference type="OMA" id="CHISINW"/>
<dbReference type="OrthoDB" id="5392033at2759"/>
<dbReference type="InterPro" id="IPR033964">
    <property type="entry name" value="ABBA"/>
</dbReference>
<dbReference type="GO" id="GO:0016765">
    <property type="term" value="F:transferase activity, transferring alkyl or aryl (other than methyl) groups"/>
    <property type="evidence" value="ECO:0007669"/>
    <property type="project" value="InterPro"/>
</dbReference>
<evidence type="ECO:0000313" key="4">
    <source>
        <dbReference type="Proteomes" id="UP000027238"/>
    </source>
</evidence>
<dbReference type="AlphaFoldDB" id="A0A066XJR3"/>
<dbReference type="eggNOG" id="ENOG502SIKB">
    <property type="taxonomic scope" value="Eukaryota"/>
</dbReference>
<keyword evidence="1 3" id="KW-0808">Transferase</keyword>
<dbReference type="CDD" id="cd13929">
    <property type="entry name" value="PT-DMATS_CymD"/>
    <property type="match status" value="1"/>
</dbReference>
<dbReference type="InterPro" id="IPR017795">
    <property type="entry name" value="ABBA_NscD-like"/>
</dbReference>
<reference evidence="4" key="1">
    <citation type="journal article" date="2014" name="Genome Announc.">
        <title>Draft genome sequence of Colletotrichum sublineola, a destructive pathogen of cultivated sorghum.</title>
        <authorList>
            <person name="Baroncelli R."/>
            <person name="Sanz-Martin J.M."/>
            <person name="Rech G.E."/>
            <person name="Sukno S.A."/>
            <person name="Thon M.R."/>
        </authorList>
    </citation>
    <scope>NUCLEOTIDE SEQUENCE [LARGE SCALE GENOMIC DNA]</scope>
    <source>
        <strain evidence="4">TX430BB</strain>
    </source>
</reference>
<dbReference type="EMBL" id="JMSE01000547">
    <property type="protein sequence ID" value="KDN69137.1"/>
    <property type="molecule type" value="Genomic_DNA"/>
</dbReference>
<dbReference type="PANTHER" id="PTHR40627">
    <property type="entry name" value="INDOLE PRENYLTRANSFERASE TDIB-RELATED"/>
    <property type="match status" value="1"/>
</dbReference>
<feature type="region of interest" description="Disordered" evidence="2">
    <location>
        <begin position="15"/>
        <end position="45"/>
    </location>
</feature>
<sequence>MPSMERMEIYRLNDVRDDHSGTVTKNPTYNEAIDPSTSSSKGSPRPLVSSWLPIIHNSLSSLLRWAGPYPAEVQESHLAFMRDVVVPCLKPPAAADRLSYVANHNHSTYEASLAFSSYRPPKVRYSVQPLVDPSPGDPLDRKWLDAFIDSSFLTTEEQAALVSKGAVAAASDASHPLPQSALVAFDLHVNTDKGGKAANTMKTYLFPQYKALITGQKTVDTTDSIVRVLAEGNQEMLAAWELIKTFLNTNSGKKVMLDFLAIDCLAPSKEARSKRPRLKIYFSTNFKSLAAVREVVTLGGLLPRSSANMDFLSEAWPLLMDMEDIPQAEIEDLEKPLNDPTSHYQGVGFTIAVAPGEAIPQIKTCVPIWQFARDEARIIACCQRLSQKHGPTGKFNFGAAIQDAL</sequence>
<dbReference type="Proteomes" id="UP000027238">
    <property type="component" value="Unassembled WGS sequence"/>
</dbReference>
<dbReference type="GO" id="GO:0009820">
    <property type="term" value="P:alkaloid metabolic process"/>
    <property type="evidence" value="ECO:0007669"/>
    <property type="project" value="InterPro"/>
</dbReference>
<protein>
    <submittedName>
        <fullName evidence="3">Putative aromatic prenyltransferase</fullName>
    </submittedName>
</protein>
<gene>
    <name evidence="3" type="ORF">CSUB01_05576</name>
</gene>
<accession>A0A066XJR3</accession>
<proteinExistence type="predicted"/>
<dbReference type="HOGENOM" id="CLU_037431_4_1_1"/>
<evidence type="ECO:0000256" key="1">
    <source>
        <dbReference type="ARBA" id="ARBA00022679"/>
    </source>
</evidence>
<evidence type="ECO:0000313" key="3">
    <source>
        <dbReference type="EMBL" id="KDN69137.1"/>
    </source>
</evidence>
<evidence type="ECO:0000256" key="2">
    <source>
        <dbReference type="SAM" id="MobiDB-lite"/>
    </source>
</evidence>
<keyword evidence="4" id="KW-1185">Reference proteome</keyword>
<comment type="caution">
    <text evidence="3">The sequence shown here is derived from an EMBL/GenBank/DDBJ whole genome shotgun (WGS) entry which is preliminary data.</text>
</comment>
<dbReference type="Pfam" id="PF11991">
    <property type="entry name" value="Trp_DMAT"/>
    <property type="match status" value="2"/>
</dbReference>
<feature type="compositionally biased region" description="Polar residues" evidence="2">
    <location>
        <begin position="21"/>
        <end position="42"/>
    </location>
</feature>
<dbReference type="SFLD" id="SFLDS00036">
    <property type="entry name" value="Aromatic_Prenyltransferase"/>
    <property type="match status" value="1"/>
</dbReference>